<dbReference type="InterPro" id="IPR046346">
    <property type="entry name" value="Aminoacid_DH-like_N_sf"/>
</dbReference>
<dbReference type="InterPro" id="IPR036291">
    <property type="entry name" value="NAD(P)-bd_dom_sf"/>
</dbReference>
<comment type="function">
    <text evidence="8">Involved in the biosynthesis of the chorismate, which leads to the biosynthesis of aromatic amino acids. Catalyzes the reversible NADPH linked reduction of 3-dehydroshikimate (DHSA) to yield shikimate (SA).</text>
</comment>
<name>A0A4R3MA35_9BURK</name>
<feature type="binding site" evidence="8">
    <location>
        <position position="108"/>
    </location>
    <ligand>
        <name>shikimate</name>
        <dbReference type="ChEBI" id="CHEBI:36208"/>
    </ligand>
</feature>
<dbReference type="SUPFAM" id="SSF51735">
    <property type="entry name" value="NAD(P)-binding Rossmann-fold domains"/>
    <property type="match status" value="1"/>
</dbReference>
<dbReference type="GO" id="GO:0004764">
    <property type="term" value="F:shikimate 3-dehydrogenase (NADP+) activity"/>
    <property type="evidence" value="ECO:0007669"/>
    <property type="project" value="UniProtKB-UniRule"/>
</dbReference>
<evidence type="ECO:0000256" key="4">
    <source>
        <dbReference type="ARBA" id="ARBA00022857"/>
    </source>
</evidence>
<feature type="binding site" evidence="8">
    <location>
        <position position="93"/>
    </location>
    <ligand>
        <name>shikimate</name>
        <dbReference type="ChEBI" id="CHEBI:36208"/>
    </ligand>
</feature>
<dbReference type="GO" id="GO:0005829">
    <property type="term" value="C:cytosol"/>
    <property type="evidence" value="ECO:0007669"/>
    <property type="project" value="TreeGrafter"/>
</dbReference>
<feature type="binding site" evidence="8">
    <location>
        <begin position="20"/>
        <end position="22"/>
    </location>
    <ligand>
        <name>shikimate</name>
        <dbReference type="ChEBI" id="CHEBI:36208"/>
    </ligand>
</feature>
<dbReference type="SUPFAM" id="SSF53223">
    <property type="entry name" value="Aminoacid dehydrogenase-like, N-terminal domain"/>
    <property type="match status" value="1"/>
</dbReference>
<dbReference type="HAMAP" id="MF_00222">
    <property type="entry name" value="Shikimate_DH_AroE"/>
    <property type="match status" value="1"/>
</dbReference>
<dbReference type="InterPro" id="IPR022893">
    <property type="entry name" value="Shikimate_DH_fam"/>
</dbReference>
<evidence type="ECO:0000256" key="3">
    <source>
        <dbReference type="ARBA" id="ARBA00022605"/>
    </source>
</evidence>
<sequence>MTSAAPENRYAVIGNPIEHSRSPFIHQQFGRQTGIALHYERILAPLDDFTGTVEQFFAGGGRGLNVTLPFKEAACALAAEHLSDRAQLAGAVNTLWMAGGRLHGCNTDGVGLLSDIRRLGVTLAGRKVLLLGAGGAAKGVLLPLLQARCAQLHIANRSAERAHELHKRTISLAPRRAERLSAGALDAIAGQWDVVINATSSSLGGGTLNLPDTLYAPGALAYDMMYGAQDTPFLRQARAHGASVLADGLGMLVGQAAASFAIWHRVQPKIEPVLAALRQQLQHT</sequence>
<dbReference type="GO" id="GO:0019632">
    <property type="term" value="P:shikimate metabolic process"/>
    <property type="evidence" value="ECO:0007669"/>
    <property type="project" value="InterPro"/>
</dbReference>
<evidence type="ECO:0000259" key="10">
    <source>
        <dbReference type="Pfam" id="PF08501"/>
    </source>
</evidence>
<dbReference type="EMBL" id="SMAJ01000004">
    <property type="protein sequence ID" value="TCT09119.1"/>
    <property type="molecule type" value="Genomic_DNA"/>
</dbReference>
<evidence type="ECO:0000256" key="7">
    <source>
        <dbReference type="ARBA" id="ARBA00049442"/>
    </source>
</evidence>
<feature type="binding site" evidence="8">
    <location>
        <position position="255"/>
    </location>
    <ligand>
        <name>shikimate</name>
        <dbReference type="ChEBI" id="CHEBI:36208"/>
    </ligand>
</feature>
<dbReference type="Gene3D" id="3.40.50.10860">
    <property type="entry name" value="Leucine Dehydrogenase, chain A, domain 1"/>
    <property type="match status" value="1"/>
</dbReference>
<comment type="pathway">
    <text evidence="1 8">Metabolic intermediate biosynthesis; chorismate biosynthesis; chorismate from D-erythrose 4-phosphate and phosphoenolpyruvate: step 4/7.</text>
</comment>
<feature type="binding site" evidence="8">
    <location>
        <position position="84"/>
    </location>
    <ligand>
        <name>NADP(+)</name>
        <dbReference type="ChEBI" id="CHEBI:58349"/>
    </ligand>
</feature>
<evidence type="ECO:0000256" key="5">
    <source>
        <dbReference type="ARBA" id="ARBA00023002"/>
    </source>
</evidence>
<dbReference type="Pfam" id="PF01488">
    <property type="entry name" value="Shikimate_DH"/>
    <property type="match status" value="1"/>
</dbReference>
<keyword evidence="13" id="KW-1185">Reference proteome</keyword>
<feature type="binding site" evidence="8">
    <location>
        <position position="226"/>
    </location>
    <ligand>
        <name>shikimate</name>
        <dbReference type="ChEBI" id="CHEBI:36208"/>
    </ligand>
</feature>
<keyword evidence="4 8" id="KW-0521">NADP</keyword>
<dbReference type="Gene3D" id="3.40.50.720">
    <property type="entry name" value="NAD(P)-binding Rossmann-like Domain"/>
    <property type="match status" value="1"/>
</dbReference>
<feature type="binding site" evidence="8">
    <location>
        <position position="224"/>
    </location>
    <ligand>
        <name>NADP(+)</name>
        <dbReference type="ChEBI" id="CHEBI:58349"/>
    </ligand>
</feature>
<evidence type="ECO:0000256" key="6">
    <source>
        <dbReference type="ARBA" id="ARBA00023141"/>
    </source>
</evidence>
<dbReference type="NCBIfam" id="TIGR00507">
    <property type="entry name" value="aroE"/>
    <property type="match status" value="1"/>
</dbReference>
<evidence type="ECO:0000313" key="12">
    <source>
        <dbReference type="EMBL" id="TCT09119.1"/>
    </source>
</evidence>
<dbReference type="GO" id="GO:0008652">
    <property type="term" value="P:amino acid biosynthetic process"/>
    <property type="evidence" value="ECO:0007669"/>
    <property type="project" value="UniProtKB-KW"/>
</dbReference>
<keyword evidence="6 8" id="KW-0057">Aromatic amino acid biosynthesis</keyword>
<dbReference type="GO" id="GO:0009423">
    <property type="term" value="P:chorismate biosynthetic process"/>
    <property type="evidence" value="ECO:0007669"/>
    <property type="project" value="UniProtKB-UniRule"/>
</dbReference>
<feature type="domain" description="Quinate/shikimate 5-dehydrogenase/glutamyl-tRNA reductase" evidence="9">
    <location>
        <begin position="122"/>
        <end position="202"/>
    </location>
</feature>
<dbReference type="InterPro" id="IPR041121">
    <property type="entry name" value="SDH_C"/>
</dbReference>
<dbReference type="Pfam" id="PF18317">
    <property type="entry name" value="SDH_C"/>
    <property type="match status" value="1"/>
</dbReference>
<dbReference type="OrthoDB" id="9776868at2"/>
<feature type="domain" description="Shikimate dehydrogenase substrate binding N-terminal" evidence="10">
    <location>
        <begin position="12"/>
        <end position="95"/>
    </location>
</feature>
<feature type="binding site" evidence="8">
    <location>
        <position position="248"/>
    </location>
    <ligand>
        <name>NADP(+)</name>
        <dbReference type="ChEBI" id="CHEBI:58349"/>
    </ligand>
</feature>
<comment type="caution">
    <text evidence="8">Lacks conserved residue(s) required for the propagation of feature annotation.</text>
</comment>
<dbReference type="InterPro" id="IPR011342">
    <property type="entry name" value="Shikimate_DH"/>
</dbReference>
<evidence type="ECO:0000259" key="11">
    <source>
        <dbReference type="Pfam" id="PF18317"/>
    </source>
</evidence>
<dbReference type="GO" id="GO:0009073">
    <property type="term" value="P:aromatic amino acid family biosynthetic process"/>
    <property type="evidence" value="ECO:0007669"/>
    <property type="project" value="UniProtKB-KW"/>
</dbReference>
<feature type="binding site" evidence="8">
    <location>
        <begin position="132"/>
        <end position="136"/>
    </location>
    <ligand>
        <name>NADP(+)</name>
        <dbReference type="ChEBI" id="CHEBI:58349"/>
    </ligand>
</feature>
<keyword evidence="5 8" id="KW-0560">Oxidoreductase</keyword>
<dbReference type="FunFam" id="3.40.50.10860:FF:000006">
    <property type="entry name" value="Shikimate dehydrogenase (NADP(+))"/>
    <property type="match status" value="1"/>
</dbReference>
<feature type="active site" description="Proton acceptor" evidence="8">
    <location>
        <position position="71"/>
    </location>
</feature>
<organism evidence="12 13">
    <name type="scientific">Paralcaligenes ureilyticus</name>
    <dbReference type="NCBI Taxonomy" id="627131"/>
    <lineage>
        <taxon>Bacteria</taxon>
        <taxon>Pseudomonadati</taxon>
        <taxon>Pseudomonadota</taxon>
        <taxon>Betaproteobacteria</taxon>
        <taxon>Burkholderiales</taxon>
        <taxon>Alcaligenaceae</taxon>
        <taxon>Paralcaligenes</taxon>
    </lineage>
</organism>
<dbReference type="PANTHER" id="PTHR21089:SF1">
    <property type="entry name" value="BIFUNCTIONAL 3-DEHYDROQUINATE DEHYDRATASE_SHIKIMATE DEHYDROGENASE, CHLOROPLASTIC"/>
    <property type="match status" value="1"/>
</dbReference>
<dbReference type="UniPathway" id="UPA00053">
    <property type="reaction ID" value="UER00087"/>
</dbReference>
<dbReference type="Pfam" id="PF08501">
    <property type="entry name" value="Shikimate_dh_N"/>
    <property type="match status" value="1"/>
</dbReference>
<reference evidence="12 13" key="1">
    <citation type="submission" date="2019-03" db="EMBL/GenBank/DDBJ databases">
        <title>Genomic Encyclopedia of Type Strains, Phase IV (KMG-IV): sequencing the most valuable type-strain genomes for metagenomic binning, comparative biology and taxonomic classification.</title>
        <authorList>
            <person name="Goeker M."/>
        </authorList>
    </citation>
    <scope>NUCLEOTIDE SEQUENCE [LARGE SCALE GENOMIC DNA]</scope>
    <source>
        <strain evidence="12 13">DSM 24591</strain>
    </source>
</reference>
<dbReference type="GO" id="GO:0050661">
    <property type="term" value="F:NADP binding"/>
    <property type="evidence" value="ECO:0007669"/>
    <property type="project" value="InterPro"/>
</dbReference>
<dbReference type="Proteomes" id="UP000295525">
    <property type="component" value="Unassembled WGS sequence"/>
</dbReference>
<evidence type="ECO:0000256" key="1">
    <source>
        <dbReference type="ARBA" id="ARBA00004871"/>
    </source>
</evidence>
<comment type="subunit">
    <text evidence="8">Homodimer.</text>
</comment>
<evidence type="ECO:0000256" key="2">
    <source>
        <dbReference type="ARBA" id="ARBA00012962"/>
    </source>
</evidence>
<proteinExistence type="inferred from homology"/>
<feature type="domain" description="SDH C-terminal" evidence="11">
    <location>
        <begin position="248"/>
        <end position="278"/>
    </location>
</feature>
<keyword evidence="3 8" id="KW-0028">Amino-acid biosynthesis</keyword>
<feature type="binding site" evidence="8">
    <location>
        <position position="67"/>
    </location>
    <ligand>
        <name>shikimate</name>
        <dbReference type="ChEBI" id="CHEBI:36208"/>
    </ligand>
</feature>
<dbReference type="AlphaFoldDB" id="A0A4R3MA35"/>
<dbReference type="NCBIfam" id="NF001310">
    <property type="entry name" value="PRK00258.1-2"/>
    <property type="match status" value="1"/>
</dbReference>
<evidence type="ECO:0000313" key="13">
    <source>
        <dbReference type="Proteomes" id="UP000295525"/>
    </source>
</evidence>
<dbReference type="CDD" id="cd01065">
    <property type="entry name" value="NAD_bind_Shikimate_DH"/>
    <property type="match status" value="1"/>
</dbReference>
<evidence type="ECO:0000256" key="8">
    <source>
        <dbReference type="HAMAP-Rule" id="MF_00222"/>
    </source>
</evidence>
<dbReference type="RefSeq" id="WP_132581354.1">
    <property type="nucleotide sequence ID" value="NZ_SMAJ01000004.1"/>
</dbReference>
<protein>
    <recommendedName>
        <fullName evidence="2 8">Shikimate dehydrogenase (NADP(+))</fullName>
        <shortName evidence="8">SDH</shortName>
        <ecNumber evidence="2 8">1.1.1.25</ecNumber>
    </recommendedName>
</protein>
<dbReference type="EC" id="1.1.1.25" evidence="2 8"/>
<comment type="catalytic activity">
    <reaction evidence="7 8">
        <text>shikimate + NADP(+) = 3-dehydroshikimate + NADPH + H(+)</text>
        <dbReference type="Rhea" id="RHEA:17737"/>
        <dbReference type="ChEBI" id="CHEBI:15378"/>
        <dbReference type="ChEBI" id="CHEBI:16630"/>
        <dbReference type="ChEBI" id="CHEBI:36208"/>
        <dbReference type="ChEBI" id="CHEBI:57783"/>
        <dbReference type="ChEBI" id="CHEBI:58349"/>
        <dbReference type="EC" id="1.1.1.25"/>
    </reaction>
</comment>
<dbReference type="InterPro" id="IPR013708">
    <property type="entry name" value="Shikimate_DH-bd_N"/>
</dbReference>
<accession>A0A4R3MA35</accession>
<comment type="caution">
    <text evidence="12">The sequence shown here is derived from an EMBL/GenBank/DDBJ whole genome shotgun (WGS) entry which is preliminary data.</text>
</comment>
<evidence type="ECO:0000259" key="9">
    <source>
        <dbReference type="Pfam" id="PF01488"/>
    </source>
</evidence>
<dbReference type="PANTHER" id="PTHR21089">
    <property type="entry name" value="SHIKIMATE DEHYDROGENASE"/>
    <property type="match status" value="1"/>
</dbReference>
<dbReference type="InterPro" id="IPR006151">
    <property type="entry name" value="Shikm_DH/Glu-tRNA_Rdtase"/>
</dbReference>
<gene>
    <name evidence="8" type="primary">aroE</name>
    <name evidence="12" type="ORF">EDC26_104279</name>
</gene>
<comment type="similarity">
    <text evidence="8">Belongs to the shikimate dehydrogenase family.</text>
</comment>